<dbReference type="PANTHER" id="PTHR30349">
    <property type="entry name" value="PHAGE INTEGRASE-RELATED"/>
    <property type="match status" value="1"/>
</dbReference>
<reference evidence="5" key="1">
    <citation type="journal article" date="2021" name="Front. Microbiol.">
        <title>Comprehensive Comparative Genomics and Phenotyping of Methylobacterium Species.</title>
        <authorList>
            <person name="Alessa O."/>
            <person name="Ogura Y."/>
            <person name="Fujitani Y."/>
            <person name="Takami H."/>
            <person name="Hayashi T."/>
            <person name="Sahin N."/>
            <person name="Tani A."/>
        </authorList>
    </citation>
    <scope>NUCLEOTIDE SEQUENCE</scope>
    <source>
        <strain evidence="5">DSM 23674</strain>
    </source>
</reference>
<dbReference type="InterPro" id="IPR002104">
    <property type="entry name" value="Integrase_catalytic"/>
</dbReference>
<gene>
    <name evidence="5" type="primary">xerC_11</name>
    <name evidence="5" type="ORF">EKPJFOCH_4116</name>
</gene>
<comment type="caution">
    <text evidence="5">The sequence shown here is derived from an EMBL/GenBank/DDBJ whole genome shotgun (WGS) entry which is preliminary data.</text>
</comment>
<accession>A0ABQ4TQF7</accession>
<sequence>MTYEEEGRIEDHERANYRPARVFAQIPGLRRREVVSLTWPQVDFDAEVLRIVGKGDKPHIIPITPDLHALLWPLRGHHPTHVFTYICQRTRREERSGRELVKVDRYPITYWGLGSRMRRTMDKAEVVGLRIHDLRHTSATRTLRATGNLKLVQRLLNHSTMRVTEKYAHASLDDLREAMKTTAADDDRRRTKSRGKSQSLERKPKPSKIS</sequence>
<dbReference type="PANTHER" id="PTHR30349:SF64">
    <property type="entry name" value="PROPHAGE INTEGRASE INTD-RELATED"/>
    <property type="match status" value="1"/>
</dbReference>
<feature type="domain" description="Tyr recombinase" evidence="4">
    <location>
        <begin position="1"/>
        <end position="180"/>
    </location>
</feature>
<feature type="region of interest" description="Disordered" evidence="3">
    <location>
        <begin position="179"/>
        <end position="210"/>
    </location>
</feature>
<evidence type="ECO:0000256" key="3">
    <source>
        <dbReference type="SAM" id="MobiDB-lite"/>
    </source>
</evidence>
<dbReference type="InterPro" id="IPR013762">
    <property type="entry name" value="Integrase-like_cat_sf"/>
</dbReference>
<proteinExistence type="predicted"/>
<dbReference type="CDD" id="cd00796">
    <property type="entry name" value="INT_Rci_Hp1_C"/>
    <property type="match status" value="1"/>
</dbReference>
<dbReference type="Pfam" id="PF00589">
    <property type="entry name" value="Phage_integrase"/>
    <property type="match status" value="1"/>
</dbReference>
<evidence type="ECO:0000313" key="6">
    <source>
        <dbReference type="Proteomes" id="UP001055101"/>
    </source>
</evidence>
<dbReference type="SUPFAM" id="SSF56349">
    <property type="entry name" value="DNA breaking-rejoining enzymes"/>
    <property type="match status" value="1"/>
</dbReference>
<feature type="compositionally biased region" description="Basic and acidic residues" evidence="3">
    <location>
        <begin position="179"/>
        <end position="189"/>
    </location>
</feature>
<keyword evidence="2" id="KW-0233">DNA recombination</keyword>
<name>A0ABQ4TQF7_9HYPH</name>
<dbReference type="PROSITE" id="PS51898">
    <property type="entry name" value="TYR_RECOMBINASE"/>
    <property type="match status" value="1"/>
</dbReference>
<keyword evidence="1" id="KW-0229">DNA integration</keyword>
<dbReference type="EMBL" id="BPRA01000024">
    <property type="protein sequence ID" value="GJE57599.1"/>
    <property type="molecule type" value="Genomic_DNA"/>
</dbReference>
<organism evidence="5 6">
    <name type="scientific">Methylobacterium thuringiense</name>
    <dbReference type="NCBI Taxonomy" id="1003091"/>
    <lineage>
        <taxon>Bacteria</taxon>
        <taxon>Pseudomonadati</taxon>
        <taxon>Pseudomonadota</taxon>
        <taxon>Alphaproteobacteria</taxon>
        <taxon>Hyphomicrobiales</taxon>
        <taxon>Methylobacteriaceae</taxon>
        <taxon>Methylobacterium</taxon>
    </lineage>
</organism>
<evidence type="ECO:0000256" key="1">
    <source>
        <dbReference type="ARBA" id="ARBA00022908"/>
    </source>
</evidence>
<protein>
    <submittedName>
        <fullName evidence="5">Tyrosine recombinase XerC</fullName>
    </submittedName>
</protein>
<dbReference type="Gene3D" id="1.10.443.10">
    <property type="entry name" value="Intergrase catalytic core"/>
    <property type="match status" value="1"/>
</dbReference>
<dbReference type="RefSeq" id="WP_147816674.1">
    <property type="nucleotide sequence ID" value="NZ_BPRA01000024.1"/>
</dbReference>
<keyword evidence="6" id="KW-1185">Reference proteome</keyword>
<evidence type="ECO:0000259" key="4">
    <source>
        <dbReference type="PROSITE" id="PS51898"/>
    </source>
</evidence>
<reference evidence="5" key="2">
    <citation type="submission" date="2021-08" db="EMBL/GenBank/DDBJ databases">
        <authorList>
            <person name="Tani A."/>
            <person name="Ola A."/>
            <person name="Ogura Y."/>
            <person name="Katsura K."/>
            <person name="Hayashi T."/>
        </authorList>
    </citation>
    <scope>NUCLEOTIDE SEQUENCE</scope>
    <source>
        <strain evidence="5">DSM 23674</strain>
    </source>
</reference>
<evidence type="ECO:0000256" key="2">
    <source>
        <dbReference type="ARBA" id="ARBA00023172"/>
    </source>
</evidence>
<evidence type="ECO:0000313" key="5">
    <source>
        <dbReference type="EMBL" id="GJE57599.1"/>
    </source>
</evidence>
<dbReference type="InterPro" id="IPR050090">
    <property type="entry name" value="Tyrosine_recombinase_XerCD"/>
</dbReference>
<dbReference type="Proteomes" id="UP001055101">
    <property type="component" value="Unassembled WGS sequence"/>
</dbReference>
<dbReference type="InterPro" id="IPR011010">
    <property type="entry name" value="DNA_brk_join_enz"/>
</dbReference>